<feature type="region of interest" description="Disordered" evidence="1">
    <location>
        <begin position="220"/>
        <end position="263"/>
    </location>
</feature>
<dbReference type="SUPFAM" id="SSF53300">
    <property type="entry name" value="vWA-like"/>
    <property type="match status" value="1"/>
</dbReference>
<sequence length="353" mass="37362">MTPARLGQAVLTRLRRLRARLAGHGETLRLAAAALLLGACFLQPRWPATQHRVDLVVVFDVTQSMNVADVLWAQRPVPRLVLAKRLWHDALLRLPCGSRIGWGLFTEYRSFLLLAPVEVCANLGELRATLAHIDGRMAWSGNSEIAKGLYSGLAVAAALPERPGLVFVSDGQEAPPLDARHRPSFPGRAGEVAGLVLGVGQPSPSPIPKLDPAGRPIGTWGADEVAQTDPRSRGRAGSVSGEAMADTPGTRATPMLGATPGSEHLSGLREAYLRLLAGETGLHYRTLHDAEGLHEAIGAAGLTQPLDAPLDLRPACALLALALLLAGPLAGPLSALRLRRAAGRGRPPARRLP</sequence>
<dbReference type="OrthoDB" id="8532766at2"/>
<proteinExistence type="predicted"/>
<keyword evidence="4" id="KW-1185">Reference proteome</keyword>
<gene>
    <name evidence="3" type="ORF">ISF6_1703</name>
</gene>
<reference evidence="4" key="1">
    <citation type="submission" date="2015-07" db="EMBL/GenBank/DDBJ databases">
        <title>Discovery of a poly(ethylene terephthalate assimilation.</title>
        <authorList>
            <person name="Yoshida S."/>
            <person name="Hiraga K."/>
            <person name="Takehana T."/>
            <person name="Taniguchi I."/>
            <person name="Yamaji H."/>
            <person name="Maeda Y."/>
            <person name="Toyohara K."/>
            <person name="Miyamoto K."/>
            <person name="Kimura Y."/>
            <person name="Oda K."/>
        </authorList>
    </citation>
    <scope>NUCLEOTIDE SEQUENCE [LARGE SCALE GENOMIC DNA]</scope>
    <source>
        <strain evidence="4">NBRC 110686 / TISTR 2288 / 201-F6</strain>
    </source>
</reference>
<keyword evidence="2" id="KW-1133">Transmembrane helix</keyword>
<accession>A0A0K8NVG0</accession>
<dbReference type="STRING" id="1547922.ISF6_1703"/>
<comment type="caution">
    <text evidence="3">The sequence shown here is derived from an EMBL/GenBank/DDBJ whole genome shotgun (WGS) entry which is preliminary data.</text>
</comment>
<keyword evidence="2" id="KW-0812">Transmembrane</keyword>
<name>A0A0K8NVG0_PISS1</name>
<dbReference type="EMBL" id="BBYR01000003">
    <property type="protein sequence ID" value="GAP33925.1"/>
    <property type="molecule type" value="Genomic_DNA"/>
</dbReference>
<dbReference type="Gene3D" id="3.40.50.410">
    <property type="entry name" value="von Willebrand factor, type A domain"/>
    <property type="match status" value="1"/>
</dbReference>
<organism evidence="3 4">
    <name type="scientific">Piscinibacter sakaiensis</name>
    <name type="common">Ideonella sakaiensis</name>
    <dbReference type="NCBI Taxonomy" id="1547922"/>
    <lineage>
        <taxon>Bacteria</taxon>
        <taxon>Pseudomonadati</taxon>
        <taxon>Pseudomonadota</taxon>
        <taxon>Betaproteobacteria</taxon>
        <taxon>Burkholderiales</taxon>
        <taxon>Sphaerotilaceae</taxon>
        <taxon>Piscinibacter</taxon>
    </lineage>
</organism>
<evidence type="ECO:0000256" key="1">
    <source>
        <dbReference type="SAM" id="MobiDB-lite"/>
    </source>
</evidence>
<keyword evidence="2" id="KW-0472">Membrane</keyword>
<evidence type="ECO:0000256" key="2">
    <source>
        <dbReference type="SAM" id="Phobius"/>
    </source>
</evidence>
<dbReference type="RefSeq" id="WP_054018079.1">
    <property type="nucleotide sequence ID" value="NZ_BBYR01000003.1"/>
</dbReference>
<evidence type="ECO:0000313" key="4">
    <source>
        <dbReference type="Proteomes" id="UP000037660"/>
    </source>
</evidence>
<dbReference type="AlphaFoldDB" id="A0A0K8NVG0"/>
<feature type="transmembrane region" description="Helical" evidence="2">
    <location>
        <begin position="317"/>
        <end position="336"/>
    </location>
</feature>
<dbReference type="InterPro" id="IPR036465">
    <property type="entry name" value="vWFA_dom_sf"/>
</dbReference>
<evidence type="ECO:0000313" key="3">
    <source>
        <dbReference type="EMBL" id="GAP33925.1"/>
    </source>
</evidence>
<dbReference type="Proteomes" id="UP000037660">
    <property type="component" value="Unassembled WGS sequence"/>
</dbReference>
<reference evidence="3 4" key="2">
    <citation type="journal article" date="2016" name="Science">
        <title>A bacterium that degrades and assimilates poly(ethylene terephthalate).</title>
        <authorList>
            <person name="Yoshida S."/>
            <person name="Hiraga K."/>
            <person name="Takehana T."/>
            <person name="Taniguchi I."/>
            <person name="Yamaji H."/>
            <person name="Maeda Y."/>
            <person name="Toyohara K."/>
            <person name="Miyamoto K."/>
            <person name="Kimura Y."/>
            <person name="Oda K."/>
        </authorList>
    </citation>
    <scope>NUCLEOTIDE SEQUENCE [LARGE SCALE GENOMIC DNA]</scope>
    <source>
        <strain evidence="4">NBRC 110686 / TISTR 2288 / 201-F6</strain>
    </source>
</reference>
<protein>
    <submittedName>
        <fullName evidence="3">MxaL protein</fullName>
    </submittedName>
</protein>